<evidence type="ECO:0000313" key="2">
    <source>
        <dbReference type="Proteomes" id="UP000662747"/>
    </source>
</evidence>
<gene>
    <name evidence="1" type="ORF">JY651_50975</name>
</gene>
<reference evidence="1 2" key="1">
    <citation type="submission" date="2021-02" db="EMBL/GenBank/DDBJ databases">
        <title>De Novo genome assembly of isolated myxobacteria.</title>
        <authorList>
            <person name="Stevens D.C."/>
        </authorList>
    </citation>
    <scope>NUCLEOTIDE SEQUENCE [LARGE SCALE GENOMIC DNA]</scope>
    <source>
        <strain evidence="2">SCPEA02</strain>
    </source>
</reference>
<name>A0ABX7NWL1_9BACT</name>
<dbReference type="Proteomes" id="UP000662747">
    <property type="component" value="Chromosome"/>
</dbReference>
<protein>
    <submittedName>
        <fullName evidence="1">Uncharacterized protein</fullName>
    </submittedName>
</protein>
<accession>A0ABX7NWL1</accession>
<sequence>MANDINVTYQNLSDNKDGSVLVFLKNRRADLTALPPTAWQVIDRVGFNGYHNFTYTVDTQVAVSWDGGASGVLPMEVSEGSIYALNQVEQDYELMQTGLSTESNEIDVANNIHTPGGIEVTLIKDGAPVMKQPGVGFGDQAAFGLTPKIYVGLVRNVTQSETLTSAVMSQKFTEIDLTGLSALTFALKGDREKGYYFSVIDRHT</sequence>
<organism evidence="1 2">
    <name type="scientific">Pyxidicoccus parkwayensis</name>
    <dbReference type="NCBI Taxonomy" id="2813578"/>
    <lineage>
        <taxon>Bacteria</taxon>
        <taxon>Pseudomonadati</taxon>
        <taxon>Myxococcota</taxon>
        <taxon>Myxococcia</taxon>
        <taxon>Myxococcales</taxon>
        <taxon>Cystobacterineae</taxon>
        <taxon>Myxococcaceae</taxon>
        <taxon>Pyxidicoccus</taxon>
    </lineage>
</organism>
<evidence type="ECO:0000313" key="1">
    <source>
        <dbReference type="EMBL" id="QSQ23310.1"/>
    </source>
</evidence>
<proteinExistence type="predicted"/>
<dbReference type="EMBL" id="CP071090">
    <property type="protein sequence ID" value="QSQ23310.1"/>
    <property type="molecule type" value="Genomic_DNA"/>
</dbReference>
<dbReference type="RefSeq" id="WP_206724885.1">
    <property type="nucleotide sequence ID" value="NZ_CP071090.1"/>
</dbReference>
<keyword evidence="2" id="KW-1185">Reference proteome</keyword>